<dbReference type="Gene3D" id="2.20.25.420">
    <property type="entry name" value="ZPR1, zinc finger domain"/>
    <property type="match status" value="1"/>
</dbReference>
<dbReference type="InterPro" id="IPR042451">
    <property type="entry name" value="ZPR1_A/B_dom"/>
</dbReference>
<dbReference type="Pfam" id="PF03367">
    <property type="entry name" value="Zn_ribbon_ZPR1"/>
    <property type="match status" value="2"/>
</dbReference>
<evidence type="ECO:0000259" key="6">
    <source>
        <dbReference type="Pfam" id="PF03367"/>
    </source>
</evidence>
<keyword evidence="4" id="KW-0862">Zinc</keyword>
<dbReference type="HOGENOM" id="CLU_756744_0_0_1"/>
<gene>
    <name evidence="8" type="ORF">PISMIDRAFT_12139</name>
</gene>
<proteinExistence type="inferred from homology"/>
<dbReference type="InterPro" id="IPR042452">
    <property type="entry name" value="ZPR1_Znf1/2"/>
</dbReference>
<feature type="domain" description="ZPR1 jelly-roll" evidence="7">
    <location>
        <begin position="41"/>
        <end position="97"/>
    </location>
</feature>
<organism evidence="8 9">
    <name type="scientific">Pisolithus microcarpus 441</name>
    <dbReference type="NCBI Taxonomy" id="765257"/>
    <lineage>
        <taxon>Eukaryota</taxon>
        <taxon>Fungi</taxon>
        <taxon>Dikarya</taxon>
        <taxon>Basidiomycota</taxon>
        <taxon>Agaricomycotina</taxon>
        <taxon>Agaricomycetes</taxon>
        <taxon>Agaricomycetidae</taxon>
        <taxon>Boletales</taxon>
        <taxon>Sclerodermatineae</taxon>
        <taxon>Pisolithaceae</taxon>
        <taxon>Pisolithus</taxon>
    </lineage>
</organism>
<evidence type="ECO:0000259" key="7">
    <source>
        <dbReference type="Pfam" id="PF22794"/>
    </source>
</evidence>
<evidence type="ECO:0000313" key="9">
    <source>
        <dbReference type="Proteomes" id="UP000054018"/>
    </source>
</evidence>
<feature type="compositionally biased region" description="Acidic residues" evidence="5">
    <location>
        <begin position="198"/>
        <end position="208"/>
    </location>
</feature>
<comment type="similarity">
    <text evidence="1">Belongs to the ZPR1 family.</text>
</comment>
<feature type="domain" description="Zinc finger ZPR1-type" evidence="6">
    <location>
        <begin position="260"/>
        <end position="281"/>
    </location>
</feature>
<dbReference type="Proteomes" id="UP000054018">
    <property type="component" value="Unassembled WGS sequence"/>
</dbReference>
<keyword evidence="2" id="KW-0479">Metal-binding</keyword>
<dbReference type="Gene3D" id="2.60.120.1040">
    <property type="entry name" value="ZPR1, A/B domain"/>
    <property type="match status" value="1"/>
</dbReference>
<evidence type="ECO:0008006" key="10">
    <source>
        <dbReference type="Google" id="ProtNLM"/>
    </source>
</evidence>
<evidence type="ECO:0000256" key="3">
    <source>
        <dbReference type="ARBA" id="ARBA00022771"/>
    </source>
</evidence>
<keyword evidence="3" id="KW-0863">Zinc-finger</keyword>
<dbReference type="GO" id="GO:0005634">
    <property type="term" value="C:nucleus"/>
    <property type="evidence" value="ECO:0007669"/>
    <property type="project" value="TreeGrafter"/>
</dbReference>
<evidence type="ECO:0000256" key="4">
    <source>
        <dbReference type="ARBA" id="ARBA00022833"/>
    </source>
</evidence>
<feature type="region of interest" description="Disordered" evidence="5">
    <location>
        <begin position="179"/>
        <end position="212"/>
    </location>
</feature>
<feature type="domain" description="Zinc finger ZPR1-type" evidence="6">
    <location>
        <begin position="215"/>
        <end position="244"/>
    </location>
</feature>
<evidence type="ECO:0000256" key="5">
    <source>
        <dbReference type="SAM" id="MobiDB-lite"/>
    </source>
</evidence>
<dbReference type="GO" id="GO:0008270">
    <property type="term" value="F:zinc ion binding"/>
    <property type="evidence" value="ECO:0007669"/>
    <property type="project" value="UniProtKB-KW"/>
</dbReference>
<dbReference type="PANTHER" id="PTHR10876">
    <property type="entry name" value="ZINC FINGER PROTEIN ZPR1"/>
    <property type="match status" value="1"/>
</dbReference>
<reference evidence="8 9" key="1">
    <citation type="submission" date="2014-04" db="EMBL/GenBank/DDBJ databases">
        <authorList>
            <consortium name="DOE Joint Genome Institute"/>
            <person name="Kuo A."/>
            <person name="Kohler A."/>
            <person name="Costa M.D."/>
            <person name="Nagy L.G."/>
            <person name="Floudas D."/>
            <person name="Copeland A."/>
            <person name="Barry K.W."/>
            <person name="Cichocki N."/>
            <person name="Veneault-Fourrey C."/>
            <person name="LaButti K."/>
            <person name="Lindquist E.A."/>
            <person name="Lipzen A."/>
            <person name="Lundell T."/>
            <person name="Morin E."/>
            <person name="Murat C."/>
            <person name="Sun H."/>
            <person name="Tunlid A."/>
            <person name="Henrissat B."/>
            <person name="Grigoriev I.V."/>
            <person name="Hibbett D.S."/>
            <person name="Martin F."/>
            <person name="Nordberg H.P."/>
            <person name="Cantor M.N."/>
            <person name="Hua S.X."/>
        </authorList>
    </citation>
    <scope>NUCLEOTIDE SEQUENCE [LARGE SCALE GENOMIC DNA]</scope>
    <source>
        <strain evidence="8 9">441</strain>
    </source>
</reference>
<evidence type="ECO:0000256" key="1">
    <source>
        <dbReference type="ARBA" id="ARBA00008354"/>
    </source>
</evidence>
<keyword evidence="9" id="KW-1185">Reference proteome</keyword>
<name>A0A0C9YA92_9AGAM</name>
<dbReference type="AlphaFoldDB" id="A0A0C9YA92"/>
<sequence length="366" mass="41076">MEISAQAVQRPTEQYRVLAITIKGTLSSLTLDVFLSTCAGLGRWIVRLEACTVEIPDIELQLPPARGQLTTVEGLLRDIVADLSSDPPVRRILDEAHQGTGNWSGLVRTGHTKIQHINNGTKDVLGDEEVEDEVDEAGQVFLCYREEQSRPKQLPSNLTIPRETPMSNSLEAYGRSRRMRAKSRFGVASSGGEREGTSDDMTEGDGEGAGDTNEEIHQFMGVCSRCARSLIIRMKNVSIPYFQVCVSLEIGFQSNTKASFKDTLIMSTNCEHCEYRDNEVAVRKVPRRLEAVRRDITNAEKPFPLTLDGPLARSYSYVPDRNPNMEIVTYERKWQPNEQPGLNDMKVENYTAEDLTEVKRFEEVTS</sequence>
<dbReference type="InterPro" id="IPR040141">
    <property type="entry name" value="ZPR1"/>
</dbReference>
<evidence type="ECO:0000256" key="2">
    <source>
        <dbReference type="ARBA" id="ARBA00022723"/>
    </source>
</evidence>
<protein>
    <recommendedName>
        <fullName evidence="10">Zinc finger ZPR1-type domain-containing protein</fullName>
    </recommendedName>
</protein>
<accession>A0A0C9YA92</accession>
<evidence type="ECO:0000313" key="8">
    <source>
        <dbReference type="EMBL" id="KIK21630.1"/>
    </source>
</evidence>
<dbReference type="InterPro" id="IPR056180">
    <property type="entry name" value="ZPR1_jr_dom"/>
</dbReference>
<dbReference type="EMBL" id="KN833749">
    <property type="protein sequence ID" value="KIK21630.1"/>
    <property type="molecule type" value="Genomic_DNA"/>
</dbReference>
<dbReference type="Pfam" id="PF22794">
    <property type="entry name" value="jr-ZPR1"/>
    <property type="match status" value="1"/>
</dbReference>
<dbReference type="InterPro" id="IPR004457">
    <property type="entry name" value="Znf_ZPR1"/>
</dbReference>
<dbReference type="OrthoDB" id="10497984at2759"/>
<dbReference type="PANTHER" id="PTHR10876:SF0">
    <property type="entry name" value="ZINC FINGER PROTEIN ZPR1"/>
    <property type="match status" value="1"/>
</dbReference>
<reference evidence="9" key="2">
    <citation type="submission" date="2015-01" db="EMBL/GenBank/DDBJ databases">
        <title>Evolutionary Origins and Diversification of the Mycorrhizal Mutualists.</title>
        <authorList>
            <consortium name="DOE Joint Genome Institute"/>
            <consortium name="Mycorrhizal Genomics Consortium"/>
            <person name="Kohler A."/>
            <person name="Kuo A."/>
            <person name="Nagy L.G."/>
            <person name="Floudas D."/>
            <person name="Copeland A."/>
            <person name="Barry K.W."/>
            <person name="Cichocki N."/>
            <person name="Veneault-Fourrey C."/>
            <person name="LaButti K."/>
            <person name="Lindquist E.A."/>
            <person name="Lipzen A."/>
            <person name="Lundell T."/>
            <person name="Morin E."/>
            <person name="Murat C."/>
            <person name="Riley R."/>
            <person name="Ohm R."/>
            <person name="Sun H."/>
            <person name="Tunlid A."/>
            <person name="Henrissat B."/>
            <person name="Grigoriev I.V."/>
            <person name="Hibbett D.S."/>
            <person name="Martin F."/>
        </authorList>
    </citation>
    <scope>NUCLEOTIDE SEQUENCE [LARGE SCALE GENOMIC DNA]</scope>
    <source>
        <strain evidence="9">441</strain>
    </source>
</reference>